<evidence type="ECO:0000256" key="1">
    <source>
        <dbReference type="ARBA" id="ARBA00023015"/>
    </source>
</evidence>
<dbReference type="InterPro" id="IPR036388">
    <property type="entry name" value="WH-like_DNA-bd_sf"/>
</dbReference>
<evidence type="ECO:0000313" key="5">
    <source>
        <dbReference type="EMBL" id="OHV43886.1"/>
    </source>
</evidence>
<dbReference type="Pfam" id="PF07702">
    <property type="entry name" value="UTRA"/>
    <property type="match status" value="1"/>
</dbReference>
<dbReference type="PROSITE" id="PS50949">
    <property type="entry name" value="HTH_GNTR"/>
    <property type="match status" value="1"/>
</dbReference>
<keyword evidence="2" id="KW-0238">DNA-binding</keyword>
<dbReference type="AlphaFoldDB" id="A0A1S1RCY5"/>
<sequence>MSSSRRGASDRIWADLREQITSGRLAPKTALPSTAELARHYGVATETARLAVTRLKEEGLVSGRTGAGVYVRSRPPLRRLGIDRYDKAKWRDADLVAFAADRVASGRPWKPGDQTQTVRRLPAPPDVAAALGVPEGADVYERARLIRENDEPTHTLTSYYRPDHVEGTRLTEDTAGPAGPGGGFRVLYEQGLEPAWIDEDLRARMPTPEEATTLQLPPGEPVVELHRTTFTADHTAVEYAVGVHAASRFAWSYRFPLPDSTDRP</sequence>
<dbReference type="SMART" id="SM00866">
    <property type="entry name" value="UTRA"/>
    <property type="match status" value="1"/>
</dbReference>
<proteinExistence type="predicted"/>
<dbReference type="Gene3D" id="1.10.10.10">
    <property type="entry name" value="Winged helix-like DNA-binding domain superfamily/Winged helix DNA-binding domain"/>
    <property type="match status" value="1"/>
</dbReference>
<keyword evidence="6" id="KW-1185">Reference proteome</keyword>
<dbReference type="GO" id="GO:0003700">
    <property type="term" value="F:DNA-binding transcription factor activity"/>
    <property type="evidence" value="ECO:0007669"/>
    <property type="project" value="InterPro"/>
</dbReference>
<dbReference type="InterPro" id="IPR036390">
    <property type="entry name" value="WH_DNA-bd_sf"/>
</dbReference>
<evidence type="ECO:0000256" key="2">
    <source>
        <dbReference type="ARBA" id="ARBA00023125"/>
    </source>
</evidence>
<feature type="domain" description="HTH gntR-type" evidence="4">
    <location>
        <begin position="6"/>
        <end position="74"/>
    </location>
</feature>
<dbReference type="InterPro" id="IPR011663">
    <property type="entry name" value="UTRA"/>
</dbReference>
<dbReference type="InterPro" id="IPR000524">
    <property type="entry name" value="Tscrpt_reg_HTH_GntR"/>
</dbReference>
<evidence type="ECO:0000256" key="3">
    <source>
        <dbReference type="ARBA" id="ARBA00023163"/>
    </source>
</evidence>
<evidence type="ECO:0000313" key="6">
    <source>
        <dbReference type="Proteomes" id="UP000179627"/>
    </source>
</evidence>
<dbReference type="SUPFAM" id="SSF46785">
    <property type="entry name" value="Winged helix' DNA-binding domain"/>
    <property type="match status" value="1"/>
</dbReference>
<dbReference type="CDD" id="cd07377">
    <property type="entry name" value="WHTH_GntR"/>
    <property type="match status" value="1"/>
</dbReference>
<dbReference type="Proteomes" id="UP000179627">
    <property type="component" value="Unassembled WGS sequence"/>
</dbReference>
<dbReference type="SUPFAM" id="SSF64288">
    <property type="entry name" value="Chorismate lyase-like"/>
    <property type="match status" value="1"/>
</dbReference>
<evidence type="ECO:0000259" key="4">
    <source>
        <dbReference type="PROSITE" id="PS50949"/>
    </source>
</evidence>
<comment type="caution">
    <text evidence="5">The sequence shown here is derived from an EMBL/GenBank/DDBJ whole genome shotgun (WGS) entry which is preliminary data.</text>
</comment>
<organism evidence="5 6">
    <name type="scientific">Parafrankia colletiae</name>
    <dbReference type="NCBI Taxonomy" id="573497"/>
    <lineage>
        <taxon>Bacteria</taxon>
        <taxon>Bacillati</taxon>
        <taxon>Actinomycetota</taxon>
        <taxon>Actinomycetes</taxon>
        <taxon>Frankiales</taxon>
        <taxon>Frankiaceae</taxon>
        <taxon>Parafrankia</taxon>
    </lineage>
</organism>
<dbReference type="OrthoDB" id="120836at2"/>
<reference evidence="6" key="1">
    <citation type="submission" date="2016-07" db="EMBL/GenBank/DDBJ databases">
        <title>Sequence Frankia sp. strain CcI1.17.</title>
        <authorList>
            <person name="Ghodhbane-Gtari F."/>
            <person name="Swanson E."/>
            <person name="Gueddou A."/>
            <person name="Morris K."/>
            <person name="Hezbri K."/>
            <person name="Ktari A."/>
            <person name="Nouioui I."/>
            <person name="Abebe-Akele F."/>
            <person name="Simpson S."/>
            <person name="Thomas K."/>
            <person name="Gtari M."/>
            <person name="Tisa L.S."/>
            <person name="Hurst S."/>
        </authorList>
    </citation>
    <scope>NUCLEOTIDE SEQUENCE [LARGE SCALE GENOMIC DNA]</scope>
    <source>
        <strain evidence="6">Cc1.17</strain>
    </source>
</reference>
<keyword evidence="3" id="KW-0804">Transcription</keyword>
<accession>A0A1S1RCY5</accession>
<dbReference type="EMBL" id="MBLM01000026">
    <property type="protein sequence ID" value="OHV43886.1"/>
    <property type="molecule type" value="Genomic_DNA"/>
</dbReference>
<dbReference type="RefSeq" id="WP_071082652.1">
    <property type="nucleotide sequence ID" value="NZ_MBLM01000026.1"/>
</dbReference>
<dbReference type="InterPro" id="IPR050679">
    <property type="entry name" value="Bact_HTH_transcr_reg"/>
</dbReference>
<dbReference type="Gene3D" id="3.40.1410.10">
    <property type="entry name" value="Chorismate lyase-like"/>
    <property type="match status" value="1"/>
</dbReference>
<dbReference type="PANTHER" id="PTHR44846:SF17">
    <property type="entry name" value="GNTR-FAMILY TRANSCRIPTIONAL REGULATOR"/>
    <property type="match status" value="1"/>
</dbReference>
<protein>
    <submittedName>
        <fullName evidence="5">GntR family transcriptional regulator</fullName>
    </submittedName>
</protein>
<keyword evidence="1" id="KW-0805">Transcription regulation</keyword>
<dbReference type="GO" id="GO:0003677">
    <property type="term" value="F:DNA binding"/>
    <property type="evidence" value="ECO:0007669"/>
    <property type="project" value="UniProtKB-KW"/>
</dbReference>
<dbReference type="SMART" id="SM00345">
    <property type="entry name" value="HTH_GNTR"/>
    <property type="match status" value="1"/>
</dbReference>
<dbReference type="PANTHER" id="PTHR44846">
    <property type="entry name" value="MANNOSYL-D-GLYCERATE TRANSPORT/METABOLISM SYSTEM REPRESSOR MNGR-RELATED"/>
    <property type="match status" value="1"/>
</dbReference>
<dbReference type="Pfam" id="PF00392">
    <property type="entry name" value="GntR"/>
    <property type="match status" value="1"/>
</dbReference>
<dbReference type="GO" id="GO:0045892">
    <property type="term" value="P:negative regulation of DNA-templated transcription"/>
    <property type="evidence" value="ECO:0007669"/>
    <property type="project" value="TreeGrafter"/>
</dbReference>
<dbReference type="InterPro" id="IPR028978">
    <property type="entry name" value="Chorismate_lyase_/UTRA_dom_sf"/>
</dbReference>
<name>A0A1S1RCY5_9ACTN</name>
<gene>
    <name evidence="5" type="ORF">CC117_32440</name>
</gene>